<dbReference type="RefSeq" id="WP_029566612.1">
    <property type="nucleotide sequence ID" value="NZ_JNVC02000013.1"/>
</dbReference>
<keyword evidence="3" id="KW-0812">Transmembrane</keyword>
<dbReference type="OrthoDB" id="242546at2"/>
<reference evidence="5 6" key="1">
    <citation type="journal article" date="2005" name="Int. J. Syst. Evol. Microbiol.">
        <title>Bacillus cibi sp. nov., isolated from jeotgal, a traditional Korean fermented seafood.</title>
        <authorList>
            <person name="Yoon J.H."/>
            <person name="Lee C.H."/>
            <person name="Oh T.K."/>
        </authorList>
    </citation>
    <scope>NUCLEOTIDE SEQUENCE [LARGE SCALE GENOMIC DNA]</scope>
    <source>
        <strain evidence="5 6">DSM 16189</strain>
    </source>
</reference>
<dbReference type="SUPFAM" id="SSF58104">
    <property type="entry name" value="Methyl-accepting chemotaxis protein (MCP) signaling domain"/>
    <property type="match status" value="1"/>
</dbReference>
<dbReference type="STRING" id="246786.GS18_0216960"/>
<dbReference type="Pfam" id="PF00015">
    <property type="entry name" value="MCPsignal"/>
    <property type="match status" value="1"/>
</dbReference>
<feature type="transmembrane region" description="Helical" evidence="3">
    <location>
        <begin position="72"/>
        <end position="95"/>
    </location>
</feature>
<dbReference type="PROSITE" id="PS50111">
    <property type="entry name" value="CHEMOTAXIS_TRANSDUC_2"/>
    <property type="match status" value="1"/>
</dbReference>
<keyword evidence="1 2" id="KW-0807">Transducer</keyword>
<name>A0A084GP34_METID</name>
<evidence type="ECO:0000256" key="2">
    <source>
        <dbReference type="PROSITE-ProRule" id="PRU00284"/>
    </source>
</evidence>
<evidence type="ECO:0000313" key="6">
    <source>
        <dbReference type="Proteomes" id="UP000028549"/>
    </source>
</evidence>
<evidence type="ECO:0000256" key="3">
    <source>
        <dbReference type="SAM" id="Phobius"/>
    </source>
</evidence>
<proteinExistence type="predicted"/>
<feature type="domain" description="Methyl-accepting transducer" evidence="4">
    <location>
        <begin position="209"/>
        <end position="459"/>
    </location>
</feature>
<feature type="transmembrane region" description="Helical" evidence="3">
    <location>
        <begin position="43"/>
        <end position="60"/>
    </location>
</feature>
<dbReference type="InterPro" id="IPR004089">
    <property type="entry name" value="MCPsignal_dom"/>
</dbReference>
<feature type="transmembrane region" description="Helical" evidence="3">
    <location>
        <begin position="107"/>
        <end position="127"/>
    </location>
</feature>
<feature type="transmembrane region" description="Helical" evidence="3">
    <location>
        <begin position="139"/>
        <end position="163"/>
    </location>
</feature>
<dbReference type="EMBL" id="JNVC02000013">
    <property type="protein sequence ID" value="KEZ49096.1"/>
    <property type="molecule type" value="Genomic_DNA"/>
</dbReference>
<dbReference type="Proteomes" id="UP000028549">
    <property type="component" value="Unassembled WGS sequence"/>
</dbReference>
<dbReference type="SMART" id="SM00283">
    <property type="entry name" value="MA"/>
    <property type="match status" value="1"/>
</dbReference>
<protein>
    <recommendedName>
        <fullName evidence="4">Methyl-accepting transducer domain-containing protein</fullName>
    </recommendedName>
</protein>
<dbReference type="PANTHER" id="PTHR32089">
    <property type="entry name" value="METHYL-ACCEPTING CHEMOTAXIS PROTEIN MCPB"/>
    <property type="match status" value="1"/>
</dbReference>
<dbReference type="PANTHER" id="PTHR32089:SF112">
    <property type="entry name" value="LYSOZYME-LIKE PROTEIN-RELATED"/>
    <property type="match status" value="1"/>
</dbReference>
<keyword evidence="3" id="KW-1133">Transmembrane helix</keyword>
<gene>
    <name evidence="5" type="ORF">GS18_0216960</name>
</gene>
<keyword evidence="3" id="KW-0472">Membrane</keyword>
<evidence type="ECO:0000256" key="1">
    <source>
        <dbReference type="ARBA" id="ARBA00023224"/>
    </source>
</evidence>
<comment type="caution">
    <text evidence="5">The sequence shown here is derived from an EMBL/GenBank/DDBJ whole genome shotgun (WGS) entry which is preliminary data.</text>
</comment>
<feature type="transmembrane region" description="Helical" evidence="3">
    <location>
        <begin position="18"/>
        <end position="37"/>
    </location>
</feature>
<organism evidence="5 6">
    <name type="scientific">Metabacillus indicus</name>
    <name type="common">Bacillus indicus</name>
    <dbReference type="NCBI Taxonomy" id="246786"/>
    <lineage>
        <taxon>Bacteria</taxon>
        <taxon>Bacillati</taxon>
        <taxon>Bacillota</taxon>
        <taxon>Bacilli</taxon>
        <taxon>Bacillales</taxon>
        <taxon>Bacillaceae</taxon>
        <taxon>Metabacillus</taxon>
    </lineage>
</organism>
<dbReference type="GO" id="GO:0007165">
    <property type="term" value="P:signal transduction"/>
    <property type="evidence" value="ECO:0007669"/>
    <property type="project" value="UniProtKB-KW"/>
</dbReference>
<dbReference type="Gene3D" id="1.10.287.950">
    <property type="entry name" value="Methyl-accepting chemotaxis protein"/>
    <property type="match status" value="1"/>
</dbReference>
<evidence type="ECO:0000313" key="5">
    <source>
        <dbReference type="EMBL" id="KEZ49096.1"/>
    </source>
</evidence>
<keyword evidence="6" id="KW-1185">Reference proteome</keyword>
<accession>A0A084GP34</accession>
<sequence length="489" mass="53586">MTAIEKVKHDDLLSKNKLMLFTFGASSLFALIYVLVTGQMEQAPIYSAECVLLISFYVLFRYLKRDRLFPYFTVVMISILACASIFITGANLALIPVLFFQAVFSAVPLYSTVFATGFGLGLVTLFVNASVPSAEQKIIAGSMSAIILAYLLTGVLLGVLIHLNKKQFKVLQQFIADAEAEAGRKEEQRHKLEQAASRIADSVSKANERVQMNTRAQAEMTIAINEVSAGSQIQSEQISEIAESAHNNMLSMNELNEISSLLNEDSRQASRIADKSGEKVSRLMTEMNELNQIVTALNTTFKNLNLKIEETNQFTNTIRQITEQTNLLALNASIEAARAGEAGKGFSVVAQEIRKLAELTNDANKKITENLKQVNQTSGEAEEKMAASSANLLTSVEATREVHENFQQLKEKLANMTESFTGFEAISGDVETNTANVERSTNELAAIIEQASASMQEMSATIETLSDDNKKIADLMNETALSAESILKS</sequence>
<dbReference type="GO" id="GO:0016020">
    <property type="term" value="C:membrane"/>
    <property type="evidence" value="ECO:0007669"/>
    <property type="project" value="InterPro"/>
</dbReference>
<dbReference type="AlphaFoldDB" id="A0A084GP34"/>
<evidence type="ECO:0000259" key="4">
    <source>
        <dbReference type="PROSITE" id="PS50111"/>
    </source>
</evidence>